<feature type="transmembrane region" description="Helical" evidence="1">
    <location>
        <begin position="235"/>
        <end position="258"/>
    </location>
</feature>
<feature type="transmembrane region" description="Helical" evidence="1">
    <location>
        <begin position="21"/>
        <end position="40"/>
    </location>
</feature>
<protein>
    <recommendedName>
        <fullName evidence="4">Transmembrane protein</fullName>
    </recommendedName>
</protein>
<comment type="caution">
    <text evidence="2">The sequence shown here is derived from an EMBL/GenBank/DDBJ whole genome shotgun (WGS) entry which is preliminary data.</text>
</comment>
<evidence type="ECO:0000313" key="3">
    <source>
        <dbReference type="Proteomes" id="UP000230750"/>
    </source>
</evidence>
<keyword evidence="1" id="KW-1133">Transmembrane helix</keyword>
<dbReference type="Proteomes" id="UP000230750">
    <property type="component" value="Unassembled WGS sequence"/>
</dbReference>
<feature type="transmembrane region" description="Helical" evidence="1">
    <location>
        <begin position="142"/>
        <end position="163"/>
    </location>
</feature>
<organism evidence="2 3">
    <name type="scientific">Stichopus japonicus</name>
    <name type="common">Sea cucumber</name>
    <dbReference type="NCBI Taxonomy" id="307972"/>
    <lineage>
        <taxon>Eukaryota</taxon>
        <taxon>Metazoa</taxon>
        <taxon>Echinodermata</taxon>
        <taxon>Eleutherozoa</taxon>
        <taxon>Echinozoa</taxon>
        <taxon>Holothuroidea</taxon>
        <taxon>Aspidochirotacea</taxon>
        <taxon>Aspidochirotida</taxon>
        <taxon>Stichopodidae</taxon>
        <taxon>Apostichopus</taxon>
    </lineage>
</organism>
<reference evidence="2 3" key="1">
    <citation type="journal article" date="2017" name="PLoS Biol.">
        <title>The sea cucumber genome provides insights into morphological evolution and visceral regeneration.</title>
        <authorList>
            <person name="Zhang X."/>
            <person name="Sun L."/>
            <person name="Yuan J."/>
            <person name="Sun Y."/>
            <person name="Gao Y."/>
            <person name="Zhang L."/>
            <person name="Li S."/>
            <person name="Dai H."/>
            <person name="Hamel J.F."/>
            <person name="Liu C."/>
            <person name="Yu Y."/>
            <person name="Liu S."/>
            <person name="Lin W."/>
            <person name="Guo K."/>
            <person name="Jin S."/>
            <person name="Xu P."/>
            <person name="Storey K.B."/>
            <person name="Huan P."/>
            <person name="Zhang T."/>
            <person name="Zhou Y."/>
            <person name="Zhang J."/>
            <person name="Lin C."/>
            <person name="Li X."/>
            <person name="Xing L."/>
            <person name="Huo D."/>
            <person name="Sun M."/>
            <person name="Wang L."/>
            <person name="Mercier A."/>
            <person name="Li F."/>
            <person name="Yang H."/>
            <person name="Xiang J."/>
        </authorList>
    </citation>
    <scope>NUCLEOTIDE SEQUENCE [LARGE SCALE GENOMIC DNA]</scope>
    <source>
        <strain evidence="2">Shaxun</strain>
        <tissue evidence="2">Muscle</tissue>
    </source>
</reference>
<proteinExistence type="predicted"/>
<keyword evidence="1" id="KW-0812">Transmembrane</keyword>
<feature type="transmembrane region" description="Helical" evidence="1">
    <location>
        <begin position="374"/>
        <end position="393"/>
    </location>
</feature>
<accession>A0A2G8K342</accession>
<evidence type="ECO:0008006" key="4">
    <source>
        <dbReference type="Google" id="ProtNLM"/>
    </source>
</evidence>
<feature type="transmembrane region" description="Helical" evidence="1">
    <location>
        <begin position="169"/>
        <end position="191"/>
    </location>
</feature>
<name>A0A2G8K342_STIJA</name>
<dbReference type="OrthoDB" id="10042460at2759"/>
<dbReference type="EMBL" id="MRZV01000936">
    <property type="protein sequence ID" value="PIK42422.1"/>
    <property type="molecule type" value="Genomic_DNA"/>
</dbReference>
<gene>
    <name evidence="2" type="ORF">BSL78_20718</name>
</gene>
<keyword evidence="1" id="KW-0472">Membrane</keyword>
<evidence type="ECO:0000256" key="1">
    <source>
        <dbReference type="SAM" id="Phobius"/>
    </source>
</evidence>
<sequence>MDHNCSNLNSNDTKRMKRWPFLFWFILKFLGLFFHEQVVTERKCFSCRAKRFTRRHHPWSKTKAIDVDVDSLILAYEQDDTDVTGERTPLLSEEYEKKELEESCNVCETLWWNCDRVRERYTENGIGVKSWCRKWSSISSTVWLLFEVALLMLDISTFLPRLFAKPDKVLHLLIMASFRMVLLTPLMLMLCSKIRSYFKSSVPRLRWASSLNVRYLIKRGQILDLPNRGLPGKSFLSLCVCFPVTIAVYRTIIFLYIGDCGITLSKGLQSFVGVMFMFALGLFVYLLYFIRVSFQCHLKLLLAYIKELECDAKRCKGVIMQVAADFNCYRRLCGLCTILMFPATVLAIVSNLTWDYIVFGTCVMNYASSRNIQQHLMILAWLEIITVLSLYTLHWRISSSIYLGQFHSRHSANQIETINDIVERHFDGNRVLVERFLLASNNHFWYSHWNLYGFSFHCSKCGFSDFDIFLGLFYHERIVTERKCFSCHVENITKRQTGNRLKAIDGELDYLILAYEEDGDDIDEEKKWLLEEKLEKDQEENCDVCVKRWCLKWIECYRQLGYYLEQLFLCSISVPSFRDCMHNLTRYCTSPYTVTVHCNCVPLALCLCSKIRSYFKSGVPKLNWASSLNIRYLIKRAQLLDLPNRGVFVYLLYFIRVSFQCHFKLLLAYIKELECDAKRCKGVIMQVAADFSCYRRLCEVVTILMFPATVLAIVSNLTWDYIVFGTCVMEDEISRKIQQHIMILAA</sequence>
<feature type="transmembrane region" description="Helical" evidence="1">
    <location>
        <begin position="332"/>
        <end position="354"/>
    </location>
</feature>
<dbReference type="AlphaFoldDB" id="A0A2G8K342"/>
<feature type="transmembrane region" description="Helical" evidence="1">
    <location>
        <begin position="270"/>
        <end position="290"/>
    </location>
</feature>
<evidence type="ECO:0000313" key="2">
    <source>
        <dbReference type="EMBL" id="PIK42422.1"/>
    </source>
</evidence>
<keyword evidence="3" id="KW-1185">Reference proteome</keyword>